<gene>
    <name evidence="2" type="ORF">TRAPUB_3990</name>
</gene>
<dbReference type="Proteomes" id="UP000184267">
    <property type="component" value="Unassembled WGS sequence"/>
</dbReference>
<sequence>MSGPAPHRWFKFEERIYTAINPSPVEWLPGNPVADPEANLDLRDLRKALWAVNRGPEMAYMLRSSHTDGRFFARLHIDPHKLPVIKKGEVWTIDKEVQNQWARLEGSLIYISNVLLQAVQLLPEAKFPLDAHWPLPHELGYLENHKTHGAAARAVWKARDALFLLAARCSLAVALTNLRPSTSPNSPPQWQQILMNAGVTYTWIDELNQSLIPNLSPGLCVGAFINPSDGPTSTEWVNHVPCMIKANLPVYIYWPTFNGQVDHAVWEAIIKKYPFLLPYCPSSTDVPEIEVSGKEHVTRDRRGRFHVVNPQNSFRWEDVRGTRTSVVPDDDASHELSAPHGQGQRPGESFEDFQARRAALVRGWEEKETTEKKEQRLARQAAAAACTRPTRRSNTLIFLWTTVGDVDPTVHYSLLSQPYRMLVGHHKAGEVWNQYPKEAKHYDAWHNEWDIVGEMTDDAWDALAEGYPDPGPNDTRNAIPQTVSASMDCIASELSALYQAEPDIAAFTQVYDDNVTIFRERYGINSVQPSEQELVSSSSPYLTYPPDVIRKHFSLPLASTSAEDVPDFPVHAVSAFITLVLGKAPSTAVSGQVWDLDPRSSVYLGHPTSRHPSLRISVWDVDDTLRYAIHYTGGAPCWFDVLVDAVTALELYRRRSITSQRAALDFLSDRGITFRTVYDPHPHDVRPRSFMSPTDGCLGWRPPSFRPTEWDYHVYEARAYEILRSPRGRAAVLHGGIIWRLAIEILGGEPSNLANIGPSTDVFDHGQAIRPRHGPPYYDDALSPEEIDIVCGTYKIMESGHKDPVYYSWWPRPAQWNYSGMNVGYWTPFCESWFNTRLQAIRASNATPHGSKEWRNKITFYQGARKLRRAVEVVSEKFLKDVLRVPSA</sequence>
<reference evidence="2 3" key="1">
    <citation type="submission" date="2016-10" db="EMBL/GenBank/DDBJ databases">
        <title>Genome sequence of the basidiomycete white-rot fungus Trametes pubescens.</title>
        <authorList>
            <person name="Makela M.R."/>
            <person name="Granchi Z."/>
            <person name="Peng M."/>
            <person name="De Vries R.P."/>
            <person name="Grigoriev I."/>
            <person name="Riley R."/>
            <person name="Hilden K."/>
        </authorList>
    </citation>
    <scope>NUCLEOTIDE SEQUENCE [LARGE SCALE GENOMIC DNA]</scope>
    <source>
        <strain evidence="2 3">FBCC735</strain>
    </source>
</reference>
<evidence type="ECO:0000256" key="1">
    <source>
        <dbReference type="SAM" id="MobiDB-lite"/>
    </source>
</evidence>
<dbReference type="OrthoDB" id="2753694at2759"/>
<dbReference type="EMBL" id="MNAD01001479">
    <property type="protein sequence ID" value="OJT05219.1"/>
    <property type="molecule type" value="Genomic_DNA"/>
</dbReference>
<feature type="region of interest" description="Disordered" evidence="1">
    <location>
        <begin position="321"/>
        <end position="349"/>
    </location>
</feature>
<organism evidence="2 3">
    <name type="scientific">Trametes pubescens</name>
    <name type="common">White-rot fungus</name>
    <dbReference type="NCBI Taxonomy" id="154538"/>
    <lineage>
        <taxon>Eukaryota</taxon>
        <taxon>Fungi</taxon>
        <taxon>Dikarya</taxon>
        <taxon>Basidiomycota</taxon>
        <taxon>Agaricomycotina</taxon>
        <taxon>Agaricomycetes</taxon>
        <taxon>Polyporales</taxon>
        <taxon>Polyporaceae</taxon>
        <taxon>Trametes</taxon>
    </lineage>
</organism>
<dbReference type="AlphaFoldDB" id="A0A1M2VC91"/>
<proteinExistence type="predicted"/>
<name>A0A1M2VC91_TRAPU</name>
<accession>A0A1M2VC91</accession>
<evidence type="ECO:0000313" key="2">
    <source>
        <dbReference type="EMBL" id="OJT05219.1"/>
    </source>
</evidence>
<dbReference type="OMA" id="FRNWRSY"/>
<comment type="caution">
    <text evidence="2">The sequence shown here is derived from an EMBL/GenBank/DDBJ whole genome shotgun (WGS) entry which is preliminary data.</text>
</comment>
<protein>
    <submittedName>
        <fullName evidence="2">Uncharacterized protein</fullName>
    </submittedName>
</protein>
<evidence type="ECO:0000313" key="3">
    <source>
        <dbReference type="Proteomes" id="UP000184267"/>
    </source>
</evidence>
<keyword evidence="3" id="KW-1185">Reference proteome</keyword>